<sequence length="224" mass="25130">FFIICFIYCPLSNAKDKTYQYLQDESFTPSSIDYSALERLNYKKLTDHSRRSQSSPLYVTGFDEQIDEDTYILGTGDGLTIYIWGSINDEIISIIDHEGNFIIPSIGTVNVRNLTLREGKERIKERILTSYKKIKLSITLSIIRRFKVYVLGEVVNPGPYIVTGAARVSDLINLTGGLKTSTLKISASKDNTSKNNTSKNGALKDDALKADSTLQLRAIEIENE</sequence>
<feature type="domain" description="Polysaccharide export protein N-terminal" evidence="2">
    <location>
        <begin position="68"/>
        <end position="140"/>
    </location>
</feature>
<keyword evidence="1" id="KW-0732">Signal</keyword>
<comment type="caution">
    <text evidence="3">The sequence shown here is derived from an EMBL/GenBank/DDBJ whole genome shotgun (WGS) entry which is preliminary data.</text>
</comment>
<proteinExistence type="predicted"/>
<dbReference type="InterPro" id="IPR049712">
    <property type="entry name" value="Poly_export"/>
</dbReference>
<dbReference type="Gene3D" id="3.30.1950.10">
    <property type="entry name" value="wza like domain"/>
    <property type="match status" value="1"/>
</dbReference>
<feature type="non-terminal residue" evidence="3">
    <location>
        <position position="1"/>
    </location>
</feature>
<evidence type="ECO:0000256" key="1">
    <source>
        <dbReference type="ARBA" id="ARBA00022729"/>
    </source>
</evidence>
<dbReference type="InterPro" id="IPR003715">
    <property type="entry name" value="Poly_export_N"/>
</dbReference>
<dbReference type="GO" id="GO:0015159">
    <property type="term" value="F:polysaccharide transmembrane transporter activity"/>
    <property type="evidence" value="ECO:0007669"/>
    <property type="project" value="InterPro"/>
</dbReference>
<dbReference type="Pfam" id="PF02563">
    <property type="entry name" value="Poly_export"/>
    <property type="match status" value="1"/>
</dbReference>
<dbReference type="PANTHER" id="PTHR33619:SF3">
    <property type="entry name" value="POLYSACCHARIDE EXPORT PROTEIN GFCE-RELATED"/>
    <property type="match status" value="1"/>
</dbReference>
<evidence type="ECO:0000259" key="2">
    <source>
        <dbReference type="Pfam" id="PF02563"/>
    </source>
</evidence>
<protein>
    <recommendedName>
        <fullName evidence="2">Polysaccharide export protein N-terminal domain-containing protein</fullName>
    </recommendedName>
</protein>
<organism evidence="3">
    <name type="scientific">marine sediment metagenome</name>
    <dbReference type="NCBI Taxonomy" id="412755"/>
    <lineage>
        <taxon>unclassified sequences</taxon>
        <taxon>metagenomes</taxon>
        <taxon>ecological metagenomes</taxon>
    </lineage>
</organism>
<gene>
    <name evidence="3" type="ORF">S06H3_57127</name>
</gene>
<feature type="non-terminal residue" evidence="3">
    <location>
        <position position="224"/>
    </location>
</feature>
<reference evidence="3" key="1">
    <citation type="journal article" date="2014" name="Front. Microbiol.">
        <title>High frequency of phylogenetically diverse reductive dehalogenase-homologous genes in deep subseafloor sedimentary metagenomes.</title>
        <authorList>
            <person name="Kawai M."/>
            <person name="Futagami T."/>
            <person name="Toyoda A."/>
            <person name="Takaki Y."/>
            <person name="Nishi S."/>
            <person name="Hori S."/>
            <person name="Arai W."/>
            <person name="Tsubouchi T."/>
            <person name="Morono Y."/>
            <person name="Uchiyama I."/>
            <person name="Ito T."/>
            <person name="Fujiyama A."/>
            <person name="Inagaki F."/>
            <person name="Takami H."/>
        </authorList>
    </citation>
    <scope>NUCLEOTIDE SEQUENCE</scope>
    <source>
        <strain evidence="3">Expedition CK06-06</strain>
    </source>
</reference>
<evidence type="ECO:0000313" key="3">
    <source>
        <dbReference type="EMBL" id="GAI57479.1"/>
    </source>
</evidence>
<dbReference type="PANTHER" id="PTHR33619">
    <property type="entry name" value="POLYSACCHARIDE EXPORT PROTEIN GFCE-RELATED"/>
    <property type="match status" value="1"/>
</dbReference>
<name>X1RPQ9_9ZZZZ</name>
<accession>X1RPQ9</accession>
<dbReference type="EMBL" id="BARV01036837">
    <property type="protein sequence ID" value="GAI57479.1"/>
    <property type="molecule type" value="Genomic_DNA"/>
</dbReference>
<dbReference type="AlphaFoldDB" id="X1RPQ9"/>
<dbReference type="Gene3D" id="3.10.560.10">
    <property type="entry name" value="Outer membrane lipoprotein wza domain like"/>
    <property type="match status" value="1"/>
</dbReference>